<evidence type="ECO:0000313" key="2">
    <source>
        <dbReference type="EMBL" id="GMH31767.1"/>
    </source>
</evidence>
<proteinExistence type="predicted"/>
<evidence type="ECO:0000256" key="1">
    <source>
        <dbReference type="SAM" id="MobiDB-lite"/>
    </source>
</evidence>
<comment type="caution">
    <text evidence="2">The sequence shown here is derived from an EMBL/GenBank/DDBJ whole genome shotgun (WGS) entry which is preliminary data.</text>
</comment>
<accession>A0AAD3Y6R1</accession>
<sequence>MIAYVFLETRKPDFLPSLNQQRGIMGICNKLPTTATTSVSITQTTLGAWHKPYLTRSRLRTKTFPGFQSRSRLKVPHESSACYIACNNMQQPTTTYKRESMPIRKSNSRARTLREVRIAEFPASFTNEIHNIEARGIFSTPSGREQPIPRTEKTSSSRKIQHPRQEQQYRIAAVGCRSCASIQAVLAC</sequence>
<protein>
    <submittedName>
        <fullName evidence="2">Uncharacterized protein</fullName>
    </submittedName>
</protein>
<organism evidence="2 3">
    <name type="scientific">Nepenthes gracilis</name>
    <name type="common">Slender pitcher plant</name>
    <dbReference type="NCBI Taxonomy" id="150966"/>
    <lineage>
        <taxon>Eukaryota</taxon>
        <taxon>Viridiplantae</taxon>
        <taxon>Streptophyta</taxon>
        <taxon>Embryophyta</taxon>
        <taxon>Tracheophyta</taxon>
        <taxon>Spermatophyta</taxon>
        <taxon>Magnoliopsida</taxon>
        <taxon>eudicotyledons</taxon>
        <taxon>Gunneridae</taxon>
        <taxon>Pentapetalae</taxon>
        <taxon>Caryophyllales</taxon>
        <taxon>Nepenthaceae</taxon>
        <taxon>Nepenthes</taxon>
    </lineage>
</organism>
<evidence type="ECO:0000313" key="3">
    <source>
        <dbReference type="Proteomes" id="UP001279734"/>
    </source>
</evidence>
<gene>
    <name evidence="2" type="ORF">Nepgr_033611</name>
</gene>
<name>A0AAD3Y6R1_NEPGR</name>
<reference evidence="2" key="1">
    <citation type="submission" date="2023-05" db="EMBL/GenBank/DDBJ databases">
        <title>Nepenthes gracilis genome sequencing.</title>
        <authorList>
            <person name="Fukushima K."/>
        </authorList>
    </citation>
    <scope>NUCLEOTIDE SEQUENCE</scope>
    <source>
        <strain evidence="2">SING2019-196</strain>
    </source>
</reference>
<dbReference type="EMBL" id="BSYO01000041">
    <property type="protein sequence ID" value="GMH31767.1"/>
    <property type="molecule type" value="Genomic_DNA"/>
</dbReference>
<dbReference type="AlphaFoldDB" id="A0AAD3Y6R1"/>
<feature type="region of interest" description="Disordered" evidence="1">
    <location>
        <begin position="136"/>
        <end position="166"/>
    </location>
</feature>
<dbReference type="Proteomes" id="UP001279734">
    <property type="component" value="Unassembled WGS sequence"/>
</dbReference>
<keyword evidence="3" id="KW-1185">Reference proteome</keyword>